<feature type="repeat" description="PPR" evidence="2">
    <location>
        <begin position="462"/>
        <end position="497"/>
    </location>
</feature>
<evidence type="ECO:0000256" key="3">
    <source>
        <dbReference type="SAM" id="Phobius"/>
    </source>
</evidence>
<sequence>MRCIWSTTARNAFHTLAVRGAALSYGRAGISRVAYRPSSYAHQLRFPTTMRVSATSAALSYSRAVAADSISLEEAVDTVPESSTSLPNLLTKPSKISFAAAQAIRMCMGNDGIADGFFILNSIRYAAHRHSSSALPFKMPGMLHSKVEFEAAALQFGPDVSQRLPAHSLLHGLVRKGMAQPAFDLAKMMMAEGVVIRSKTLELVIRALVRRRRPKIPGLSFATPRSTIPLEPASDVLCLRPSTMATQRTRLALKLLFLARRHRQRRTDTMFKLFMAASLLNGELIIFSLLFGWTCREWQTTHSLGSNLEVIPDDDGVQASGQVIAARDRWAQLCSERIFPDRETLHEGLSVIDTTLGARKHHSRLVALQALGNLAGLLDRRQIPFPDIAPLLRTMYNCPRVKDEIWIVGDGGCPERIKAYEYFHRVILNLIQSLPDPQSDLPPPSVHAITTSQRYDMLPPLDLHGYNTLLHYALRHRLSPELAQGILSHMKNNGYRPDTTTANILMRSGTLLRRYDIVKDVLLAMGNPTFLPFPSVPRKSPVLGDQPAIPETGVILPSSKFALPRRTETEEHHTRLGAELHRMGREKIRIPELPSRADVYTLNSYISYLTAIGRWDALRDLLFEVIPELKDPLYTTLAVQKEDRPQLRLVLLAALRRAIALGPAFFAAILNGLYKAKKYVLADRVWQLAKKAEEFSWLRHHVPECEPWIFGPQVYTIMLNCYGVLARLRRDIVIKLRPGQRFSMRTARERVWARFLHECSKLPSPPRLRQVQQTLHRVMGNAALDVFRRLISLRHEYRFLPQLNRWLAPKDIPGPDARFFNAALRVFRPPADTMRRSWYRKKLRGAQHILDRHGVVPASKGWNPSLQEVAEEMIQVRYPIPIGLQHLFVGRLQGMELPAVERPVRGPYVFGEFREDGDRREGEPRNLSLFRLRTPKERGLPVTGIYTQFERLRDRHWDRMRGRQLQKKALRRRRRERAEVKTTTAEDELEAVGMWTPWVR</sequence>
<evidence type="ECO:0000313" key="4">
    <source>
        <dbReference type="EMBL" id="KAJ7762751.1"/>
    </source>
</evidence>
<keyword evidence="3" id="KW-1133">Transmembrane helix</keyword>
<name>A0AAD7JFN6_9AGAR</name>
<dbReference type="Proteomes" id="UP001215280">
    <property type="component" value="Unassembled WGS sequence"/>
</dbReference>
<protein>
    <recommendedName>
        <fullName evidence="6">Pentatricopeptide repeat domain-containing protein</fullName>
    </recommendedName>
</protein>
<comment type="caution">
    <text evidence="4">The sequence shown here is derived from an EMBL/GenBank/DDBJ whole genome shotgun (WGS) entry which is preliminary data.</text>
</comment>
<dbReference type="InterPro" id="IPR051222">
    <property type="entry name" value="PPR/CCM1_RNA-binding"/>
</dbReference>
<feature type="transmembrane region" description="Helical" evidence="3">
    <location>
        <begin position="270"/>
        <end position="293"/>
    </location>
</feature>
<dbReference type="InterPro" id="IPR011990">
    <property type="entry name" value="TPR-like_helical_dom_sf"/>
</dbReference>
<dbReference type="AlphaFoldDB" id="A0AAD7JFN6"/>
<keyword evidence="3" id="KW-0472">Membrane</keyword>
<evidence type="ECO:0008006" key="6">
    <source>
        <dbReference type="Google" id="ProtNLM"/>
    </source>
</evidence>
<organism evidence="4 5">
    <name type="scientific">Mycena maculata</name>
    <dbReference type="NCBI Taxonomy" id="230809"/>
    <lineage>
        <taxon>Eukaryota</taxon>
        <taxon>Fungi</taxon>
        <taxon>Dikarya</taxon>
        <taxon>Basidiomycota</taxon>
        <taxon>Agaricomycotina</taxon>
        <taxon>Agaricomycetes</taxon>
        <taxon>Agaricomycetidae</taxon>
        <taxon>Agaricales</taxon>
        <taxon>Marasmiineae</taxon>
        <taxon>Mycenaceae</taxon>
        <taxon>Mycena</taxon>
    </lineage>
</organism>
<evidence type="ECO:0000256" key="2">
    <source>
        <dbReference type="PROSITE-ProRule" id="PRU00708"/>
    </source>
</evidence>
<proteinExistence type="predicted"/>
<gene>
    <name evidence="4" type="ORF">DFH07DRAFT_917408</name>
</gene>
<dbReference type="Gene3D" id="1.25.40.10">
    <property type="entry name" value="Tetratricopeptide repeat domain"/>
    <property type="match status" value="1"/>
</dbReference>
<reference evidence="4" key="1">
    <citation type="submission" date="2023-03" db="EMBL/GenBank/DDBJ databases">
        <title>Massive genome expansion in bonnet fungi (Mycena s.s.) driven by repeated elements and novel gene families across ecological guilds.</title>
        <authorList>
            <consortium name="Lawrence Berkeley National Laboratory"/>
            <person name="Harder C.B."/>
            <person name="Miyauchi S."/>
            <person name="Viragh M."/>
            <person name="Kuo A."/>
            <person name="Thoen E."/>
            <person name="Andreopoulos B."/>
            <person name="Lu D."/>
            <person name="Skrede I."/>
            <person name="Drula E."/>
            <person name="Henrissat B."/>
            <person name="Morin E."/>
            <person name="Kohler A."/>
            <person name="Barry K."/>
            <person name="LaButti K."/>
            <person name="Morin E."/>
            <person name="Salamov A."/>
            <person name="Lipzen A."/>
            <person name="Mereny Z."/>
            <person name="Hegedus B."/>
            <person name="Baldrian P."/>
            <person name="Stursova M."/>
            <person name="Weitz H."/>
            <person name="Taylor A."/>
            <person name="Grigoriev I.V."/>
            <person name="Nagy L.G."/>
            <person name="Martin F."/>
            <person name="Kauserud H."/>
        </authorList>
    </citation>
    <scope>NUCLEOTIDE SEQUENCE</scope>
    <source>
        <strain evidence="4">CBHHK188m</strain>
    </source>
</reference>
<evidence type="ECO:0000313" key="5">
    <source>
        <dbReference type="Proteomes" id="UP001215280"/>
    </source>
</evidence>
<dbReference type="PANTHER" id="PTHR47942:SF63">
    <property type="entry name" value="PENTATRICOPEPTIDE REPEAT-CONTAINING PROTEIN"/>
    <property type="match status" value="1"/>
</dbReference>
<keyword evidence="1" id="KW-0677">Repeat</keyword>
<keyword evidence="5" id="KW-1185">Reference proteome</keyword>
<evidence type="ECO:0000256" key="1">
    <source>
        <dbReference type="ARBA" id="ARBA00022737"/>
    </source>
</evidence>
<dbReference type="EMBL" id="JARJLG010000042">
    <property type="protein sequence ID" value="KAJ7762751.1"/>
    <property type="molecule type" value="Genomic_DNA"/>
</dbReference>
<dbReference type="PROSITE" id="PS51375">
    <property type="entry name" value="PPR"/>
    <property type="match status" value="1"/>
</dbReference>
<accession>A0AAD7JFN6</accession>
<dbReference type="PANTHER" id="PTHR47942">
    <property type="entry name" value="TETRATRICOPEPTIDE REPEAT (TPR)-LIKE SUPERFAMILY PROTEIN-RELATED"/>
    <property type="match status" value="1"/>
</dbReference>
<keyword evidence="3" id="KW-0812">Transmembrane</keyword>
<dbReference type="InterPro" id="IPR002885">
    <property type="entry name" value="PPR_rpt"/>
</dbReference>